<dbReference type="EMBL" id="JGVH01000116">
    <property type="protein sequence ID" value="KER00989.1"/>
    <property type="molecule type" value="Genomic_DNA"/>
</dbReference>
<dbReference type="Proteomes" id="UP000028002">
    <property type="component" value="Unassembled WGS sequence"/>
</dbReference>
<dbReference type="AlphaFoldDB" id="A0A081RQN6"/>
<accession>A0A081RQN6</accession>
<organism evidence="1 2">
    <name type="scientific">Photorhabdus temperata subsp. temperata Meg1</name>
    <dbReference type="NCBI Taxonomy" id="1393735"/>
    <lineage>
        <taxon>Bacteria</taxon>
        <taxon>Pseudomonadati</taxon>
        <taxon>Pseudomonadota</taxon>
        <taxon>Gammaproteobacteria</taxon>
        <taxon>Enterobacterales</taxon>
        <taxon>Morganellaceae</taxon>
        <taxon>Photorhabdus</taxon>
    </lineage>
</organism>
<proteinExistence type="predicted"/>
<protein>
    <submittedName>
        <fullName evidence="1">Uncharacterized protein</fullName>
    </submittedName>
</protein>
<gene>
    <name evidence="1" type="ORF">MEG1DRAFT_04414</name>
</gene>
<dbReference type="RefSeq" id="WP_160171177.1">
    <property type="nucleotide sequence ID" value="NZ_CAWLUD010000116.1"/>
</dbReference>
<evidence type="ECO:0000313" key="2">
    <source>
        <dbReference type="Proteomes" id="UP000028002"/>
    </source>
</evidence>
<reference evidence="1 2" key="1">
    <citation type="submission" date="2014-03" db="EMBL/GenBank/DDBJ databases">
        <title>Draft Genome of Photorhabdus temperata Meg1.</title>
        <authorList>
            <person name="Hurst S.G.IV."/>
            <person name="Morris K."/>
            <person name="Thomas K."/>
            <person name="Tisa L.S."/>
        </authorList>
    </citation>
    <scope>NUCLEOTIDE SEQUENCE [LARGE SCALE GENOMIC DNA]</scope>
    <source>
        <strain evidence="1 2">Meg1</strain>
    </source>
</reference>
<name>A0A081RQN6_PHOTE</name>
<dbReference type="PATRIC" id="fig|1393735.3.peg.4506"/>
<evidence type="ECO:0000313" key="1">
    <source>
        <dbReference type="EMBL" id="KER00989.1"/>
    </source>
</evidence>
<comment type="caution">
    <text evidence="1">The sequence shown here is derived from an EMBL/GenBank/DDBJ whole genome shotgun (WGS) entry which is preliminary data.</text>
</comment>
<sequence>MIPESGTPPDSGHLTLDALADELAAITPDKTFNNLMKTQAVKPFNIEQVPL</sequence>